<dbReference type="EMBL" id="BKCJ010001798">
    <property type="protein sequence ID" value="GEU44095.1"/>
    <property type="molecule type" value="Genomic_DNA"/>
</dbReference>
<reference evidence="1" key="1">
    <citation type="journal article" date="2019" name="Sci. Rep.">
        <title>Draft genome of Tanacetum cinerariifolium, the natural source of mosquito coil.</title>
        <authorList>
            <person name="Yamashiro T."/>
            <person name="Shiraishi A."/>
            <person name="Satake H."/>
            <person name="Nakayama K."/>
        </authorList>
    </citation>
    <scope>NUCLEOTIDE SEQUENCE</scope>
</reference>
<protein>
    <submittedName>
        <fullName evidence="1">Uncharacterized protein</fullName>
    </submittedName>
</protein>
<sequence>MPEMLILLKELTVSRTPKKVLMREEARHPITKNVNSISLIQIEEGDNNGQIDKSIMKPGKYDEEGPLEGIYTKNEVEIKVDDELAKRAREKVTKNEEDELAGVSSSHDVRYYLKHRISEKLIEGLIEHQKFNDSLHKVDEKRPFILGTPFLTIAKAVIKFYKGRITLISGKSKISFHSIPEPNCRIEKGIRNDIEPIAPTMTVNRLVLEWEEKIKLHQEKEMKFDQWRSKIFNNEHPASMKEECEVEDKREVT</sequence>
<gene>
    <name evidence="1" type="ORF">Tci_016073</name>
</gene>
<dbReference type="AlphaFoldDB" id="A0A6L2K7R2"/>
<proteinExistence type="predicted"/>
<comment type="caution">
    <text evidence="1">The sequence shown here is derived from an EMBL/GenBank/DDBJ whole genome shotgun (WGS) entry which is preliminary data.</text>
</comment>
<organism evidence="1">
    <name type="scientific">Tanacetum cinerariifolium</name>
    <name type="common">Dalmatian daisy</name>
    <name type="synonym">Chrysanthemum cinerariifolium</name>
    <dbReference type="NCBI Taxonomy" id="118510"/>
    <lineage>
        <taxon>Eukaryota</taxon>
        <taxon>Viridiplantae</taxon>
        <taxon>Streptophyta</taxon>
        <taxon>Embryophyta</taxon>
        <taxon>Tracheophyta</taxon>
        <taxon>Spermatophyta</taxon>
        <taxon>Magnoliopsida</taxon>
        <taxon>eudicotyledons</taxon>
        <taxon>Gunneridae</taxon>
        <taxon>Pentapetalae</taxon>
        <taxon>asterids</taxon>
        <taxon>campanulids</taxon>
        <taxon>Asterales</taxon>
        <taxon>Asteraceae</taxon>
        <taxon>Asteroideae</taxon>
        <taxon>Anthemideae</taxon>
        <taxon>Anthemidinae</taxon>
        <taxon>Tanacetum</taxon>
    </lineage>
</organism>
<evidence type="ECO:0000313" key="1">
    <source>
        <dbReference type="EMBL" id="GEU44095.1"/>
    </source>
</evidence>
<name>A0A6L2K7R2_TANCI</name>
<accession>A0A6L2K7R2</accession>